<feature type="signal peptide" evidence="3">
    <location>
        <begin position="1"/>
        <end position="30"/>
    </location>
</feature>
<proteinExistence type="predicted"/>
<feature type="coiled-coil region" evidence="1">
    <location>
        <begin position="63"/>
        <end position="90"/>
    </location>
</feature>
<keyword evidence="1" id="KW-0175">Coiled coil</keyword>
<name>A0A8S1J2C3_9CHLO</name>
<protein>
    <submittedName>
        <fullName evidence="4">Uncharacterized protein</fullName>
    </submittedName>
</protein>
<feature type="chain" id="PRO_5035929517" evidence="3">
    <location>
        <begin position="31"/>
        <end position="146"/>
    </location>
</feature>
<dbReference type="OrthoDB" id="573537at2759"/>
<keyword evidence="3" id="KW-0732">Signal</keyword>
<feature type="region of interest" description="Disordered" evidence="2">
    <location>
        <begin position="114"/>
        <end position="146"/>
    </location>
</feature>
<dbReference type="EMBL" id="CAJHUC010001132">
    <property type="protein sequence ID" value="CAD7699898.1"/>
    <property type="molecule type" value="Genomic_DNA"/>
</dbReference>
<evidence type="ECO:0000256" key="1">
    <source>
        <dbReference type="SAM" id="Coils"/>
    </source>
</evidence>
<evidence type="ECO:0000313" key="4">
    <source>
        <dbReference type="EMBL" id="CAD7699898.1"/>
    </source>
</evidence>
<sequence length="146" mass="15640">MFNNQNVGERGVSRPFIVALILLLLFLSTTQDWGKAPSGGKKPEGTGAKGGAVVSERVKEKIIYDLSVQNEKLERENARLRQQVLDTRRAFRACTRGENGTAILEGAGWPLEEDPLALNETLPGDGDGDGHGDGDRAAVGDGDPAR</sequence>
<feature type="compositionally biased region" description="Basic and acidic residues" evidence="2">
    <location>
        <begin position="128"/>
        <end position="146"/>
    </location>
</feature>
<dbReference type="Proteomes" id="UP000708148">
    <property type="component" value="Unassembled WGS sequence"/>
</dbReference>
<evidence type="ECO:0000256" key="2">
    <source>
        <dbReference type="SAM" id="MobiDB-lite"/>
    </source>
</evidence>
<dbReference type="AlphaFoldDB" id="A0A8S1J2C3"/>
<reference evidence="4" key="1">
    <citation type="submission" date="2020-12" db="EMBL/GenBank/DDBJ databases">
        <authorList>
            <person name="Iha C."/>
        </authorList>
    </citation>
    <scope>NUCLEOTIDE SEQUENCE</scope>
</reference>
<accession>A0A8S1J2C3</accession>
<evidence type="ECO:0000313" key="5">
    <source>
        <dbReference type="Proteomes" id="UP000708148"/>
    </source>
</evidence>
<keyword evidence="5" id="KW-1185">Reference proteome</keyword>
<comment type="caution">
    <text evidence="4">The sequence shown here is derived from an EMBL/GenBank/DDBJ whole genome shotgun (WGS) entry which is preliminary data.</text>
</comment>
<evidence type="ECO:0000256" key="3">
    <source>
        <dbReference type="SAM" id="SignalP"/>
    </source>
</evidence>
<feature type="region of interest" description="Disordered" evidence="2">
    <location>
        <begin position="34"/>
        <end position="53"/>
    </location>
</feature>
<organism evidence="4 5">
    <name type="scientific">Ostreobium quekettii</name>
    <dbReference type="NCBI Taxonomy" id="121088"/>
    <lineage>
        <taxon>Eukaryota</taxon>
        <taxon>Viridiplantae</taxon>
        <taxon>Chlorophyta</taxon>
        <taxon>core chlorophytes</taxon>
        <taxon>Ulvophyceae</taxon>
        <taxon>TCBD clade</taxon>
        <taxon>Bryopsidales</taxon>
        <taxon>Ostreobineae</taxon>
        <taxon>Ostreobiaceae</taxon>
        <taxon>Ostreobium</taxon>
    </lineage>
</organism>
<gene>
    <name evidence="4" type="ORF">OSTQU699_LOCUS5257</name>
</gene>